<evidence type="ECO:0000259" key="5">
    <source>
        <dbReference type="Pfam" id="PF04116"/>
    </source>
</evidence>
<dbReference type="GO" id="GO:0005506">
    <property type="term" value="F:iron ion binding"/>
    <property type="evidence" value="ECO:0007669"/>
    <property type="project" value="InterPro"/>
</dbReference>
<dbReference type="GO" id="GO:0008610">
    <property type="term" value="P:lipid biosynthetic process"/>
    <property type="evidence" value="ECO:0007669"/>
    <property type="project" value="InterPro"/>
</dbReference>
<reference evidence="6" key="1">
    <citation type="journal article" date="2019" name="bioRxiv">
        <title>The Genome of the Zebra Mussel, Dreissena polymorpha: A Resource for Invasive Species Research.</title>
        <authorList>
            <person name="McCartney M.A."/>
            <person name="Auch B."/>
            <person name="Kono T."/>
            <person name="Mallez S."/>
            <person name="Zhang Y."/>
            <person name="Obille A."/>
            <person name="Becker A."/>
            <person name="Abrahante J.E."/>
            <person name="Garbe J."/>
            <person name="Badalamenti J.P."/>
            <person name="Herman A."/>
            <person name="Mangelson H."/>
            <person name="Liachko I."/>
            <person name="Sullivan S."/>
            <person name="Sone E.D."/>
            <person name="Koren S."/>
            <person name="Silverstein K.A.T."/>
            <person name="Beckman K.B."/>
            <person name="Gohl D.M."/>
        </authorList>
    </citation>
    <scope>NUCLEOTIDE SEQUENCE</scope>
    <source>
        <strain evidence="6">Duluth1</strain>
        <tissue evidence="6">Whole animal</tissue>
    </source>
</reference>
<feature type="domain" description="Fatty acid hydroxylase" evidence="5">
    <location>
        <begin position="26"/>
        <end position="109"/>
    </location>
</feature>
<dbReference type="PANTHER" id="PTHR11863">
    <property type="entry name" value="STEROL DESATURASE"/>
    <property type="match status" value="1"/>
</dbReference>
<keyword evidence="3" id="KW-1133">Transmembrane helix</keyword>
<keyword evidence="7" id="KW-1185">Reference proteome</keyword>
<evidence type="ECO:0000256" key="3">
    <source>
        <dbReference type="ARBA" id="ARBA00022989"/>
    </source>
</evidence>
<comment type="subcellular location">
    <subcellularLocation>
        <location evidence="1">Membrane</location>
    </subcellularLocation>
</comment>
<dbReference type="EMBL" id="JAIWYP010000003">
    <property type="protein sequence ID" value="KAH3858933.1"/>
    <property type="molecule type" value="Genomic_DNA"/>
</dbReference>
<evidence type="ECO:0000256" key="4">
    <source>
        <dbReference type="ARBA" id="ARBA00023136"/>
    </source>
</evidence>
<dbReference type="GO" id="GO:0016020">
    <property type="term" value="C:membrane"/>
    <property type="evidence" value="ECO:0007669"/>
    <property type="project" value="UniProtKB-SubCell"/>
</dbReference>
<comment type="caution">
    <text evidence="6">The sequence shown here is derived from an EMBL/GenBank/DDBJ whole genome shotgun (WGS) entry which is preliminary data.</text>
</comment>
<evidence type="ECO:0000256" key="2">
    <source>
        <dbReference type="ARBA" id="ARBA00022692"/>
    </source>
</evidence>
<dbReference type="AlphaFoldDB" id="A0A9D4LJP8"/>
<accession>A0A9D4LJP8</accession>
<keyword evidence="4" id="KW-0472">Membrane</keyword>
<evidence type="ECO:0000313" key="6">
    <source>
        <dbReference type="EMBL" id="KAH3858933.1"/>
    </source>
</evidence>
<evidence type="ECO:0000313" key="7">
    <source>
        <dbReference type="Proteomes" id="UP000828390"/>
    </source>
</evidence>
<organism evidence="6 7">
    <name type="scientific">Dreissena polymorpha</name>
    <name type="common">Zebra mussel</name>
    <name type="synonym">Mytilus polymorpha</name>
    <dbReference type="NCBI Taxonomy" id="45954"/>
    <lineage>
        <taxon>Eukaryota</taxon>
        <taxon>Metazoa</taxon>
        <taxon>Spiralia</taxon>
        <taxon>Lophotrochozoa</taxon>
        <taxon>Mollusca</taxon>
        <taxon>Bivalvia</taxon>
        <taxon>Autobranchia</taxon>
        <taxon>Heteroconchia</taxon>
        <taxon>Euheterodonta</taxon>
        <taxon>Imparidentia</taxon>
        <taxon>Neoheterodontei</taxon>
        <taxon>Myida</taxon>
        <taxon>Dreissenoidea</taxon>
        <taxon>Dreissenidae</taxon>
        <taxon>Dreissena</taxon>
    </lineage>
</organism>
<reference evidence="6" key="2">
    <citation type="submission" date="2020-11" db="EMBL/GenBank/DDBJ databases">
        <authorList>
            <person name="McCartney M.A."/>
            <person name="Auch B."/>
            <person name="Kono T."/>
            <person name="Mallez S."/>
            <person name="Becker A."/>
            <person name="Gohl D.M."/>
            <person name="Silverstein K.A.T."/>
            <person name="Koren S."/>
            <person name="Bechman K.B."/>
            <person name="Herman A."/>
            <person name="Abrahante J.E."/>
            <person name="Garbe J."/>
        </authorList>
    </citation>
    <scope>NUCLEOTIDE SEQUENCE</scope>
    <source>
        <strain evidence="6">Duluth1</strain>
        <tissue evidence="6">Whole animal</tissue>
    </source>
</reference>
<evidence type="ECO:0000256" key="1">
    <source>
        <dbReference type="ARBA" id="ARBA00004370"/>
    </source>
</evidence>
<dbReference type="InterPro" id="IPR006694">
    <property type="entry name" value="Fatty_acid_hydroxylase"/>
</dbReference>
<protein>
    <recommendedName>
        <fullName evidence="5">Fatty acid hydroxylase domain-containing protein</fullName>
    </recommendedName>
</protein>
<gene>
    <name evidence="6" type="ORF">DPMN_101578</name>
</gene>
<dbReference type="Pfam" id="PF04116">
    <property type="entry name" value="FA_hydroxylase"/>
    <property type="match status" value="1"/>
</dbReference>
<sequence length="127" mass="14757">MHVLHAAGRVRLGIPALLRARSVPLQRAVIYYPHRMFHIPFLYRHVHKVHHRYGSPTLYTATAMHTLEFLVYQTLLMLPVFVVPLHAGEFFPVFLNASELSSVSLHVCKFLYVPLSVWKTVFLYRCT</sequence>
<proteinExistence type="predicted"/>
<keyword evidence="2" id="KW-0812">Transmembrane</keyword>
<dbReference type="InterPro" id="IPR050307">
    <property type="entry name" value="Sterol_Desaturase_Related"/>
</dbReference>
<dbReference type="GO" id="GO:0016491">
    <property type="term" value="F:oxidoreductase activity"/>
    <property type="evidence" value="ECO:0007669"/>
    <property type="project" value="InterPro"/>
</dbReference>
<name>A0A9D4LJP8_DREPO</name>
<dbReference type="Proteomes" id="UP000828390">
    <property type="component" value="Unassembled WGS sequence"/>
</dbReference>